<accession>A0ABQ8JQ92</accession>
<feature type="transmembrane region" description="Helical" evidence="1">
    <location>
        <begin position="12"/>
        <end position="33"/>
    </location>
</feature>
<dbReference type="EMBL" id="NJHN03000029">
    <property type="protein sequence ID" value="KAH9424466.1"/>
    <property type="molecule type" value="Genomic_DNA"/>
</dbReference>
<protein>
    <submittedName>
        <fullName evidence="2">Uncharacterized protein</fullName>
    </submittedName>
</protein>
<name>A0ABQ8JQ92_DERPT</name>
<gene>
    <name evidence="2" type="ORF">DERP_004651</name>
</gene>
<organism evidence="2 3">
    <name type="scientific">Dermatophagoides pteronyssinus</name>
    <name type="common">European house dust mite</name>
    <dbReference type="NCBI Taxonomy" id="6956"/>
    <lineage>
        <taxon>Eukaryota</taxon>
        <taxon>Metazoa</taxon>
        <taxon>Ecdysozoa</taxon>
        <taxon>Arthropoda</taxon>
        <taxon>Chelicerata</taxon>
        <taxon>Arachnida</taxon>
        <taxon>Acari</taxon>
        <taxon>Acariformes</taxon>
        <taxon>Sarcoptiformes</taxon>
        <taxon>Astigmata</taxon>
        <taxon>Psoroptidia</taxon>
        <taxon>Analgoidea</taxon>
        <taxon>Pyroglyphidae</taxon>
        <taxon>Dermatophagoidinae</taxon>
        <taxon>Dermatophagoides</taxon>
    </lineage>
</organism>
<keyword evidence="1" id="KW-0812">Transmembrane</keyword>
<comment type="caution">
    <text evidence="2">The sequence shown here is derived from an EMBL/GenBank/DDBJ whole genome shotgun (WGS) entry which is preliminary data.</text>
</comment>
<evidence type="ECO:0000256" key="1">
    <source>
        <dbReference type="SAM" id="Phobius"/>
    </source>
</evidence>
<evidence type="ECO:0000313" key="3">
    <source>
        <dbReference type="Proteomes" id="UP000887458"/>
    </source>
</evidence>
<reference evidence="2 3" key="2">
    <citation type="journal article" date="2022" name="Mol. Biol. Evol.">
        <title>Comparative Genomics Reveals Insights into the Divergent Evolution of Astigmatic Mites and Household Pest Adaptations.</title>
        <authorList>
            <person name="Xiong Q."/>
            <person name="Wan A.T."/>
            <person name="Liu X."/>
            <person name="Fung C.S."/>
            <person name="Xiao X."/>
            <person name="Malainual N."/>
            <person name="Hou J."/>
            <person name="Wang L."/>
            <person name="Wang M."/>
            <person name="Yang K.Y."/>
            <person name="Cui Y."/>
            <person name="Leung E.L."/>
            <person name="Nong W."/>
            <person name="Shin S.K."/>
            <person name="Au S.W."/>
            <person name="Jeong K.Y."/>
            <person name="Chew F.T."/>
            <person name="Hui J.H."/>
            <person name="Leung T.F."/>
            <person name="Tungtrongchitr A."/>
            <person name="Zhong N."/>
            <person name="Liu Z."/>
            <person name="Tsui S.K."/>
        </authorList>
    </citation>
    <scope>NUCLEOTIDE SEQUENCE [LARGE SCALE GENOMIC DNA]</scope>
    <source>
        <strain evidence="2">Derp</strain>
    </source>
</reference>
<reference evidence="2 3" key="1">
    <citation type="journal article" date="2018" name="J. Allergy Clin. Immunol.">
        <title>High-quality assembly of Dermatophagoides pteronyssinus genome and transcriptome reveals a wide range of novel allergens.</title>
        <authorList>
            <person name="Liu X.Y."/>
            <person name="Yang K.Y."/>
            <person name="Wang M.Q."/>
            <person name="Kwok J.S."/>
            <person name="Zeng X."/>
            <person name="Yang Z."/>
            <person name="Xiao X.J."/>
            <person name="Lau C.P."/>
            <person name="Li Y."/>
            <person name="Huang Z.M."/>
            <person name="Ba J.G."/>
            <person name="Yim A.K."/>
            <person name="Ouyang C.Y."/>
            <person name="Ngai S.M."/>
            <person name="Chan T.F."/>
            <person name="Leung E.L."/>
            <person name="Liu L."/>
            <person name="Liu Z.G."/>
            <person name="Tsui S.K."/>
        </authorList>
    </citation>
    <scope>NUCLEOTIDE SEQUENCE [LARGE SCALE GENOMIC DNA]</scope>
    <source>
        <strain evidence="2">Derp</strain>
    </source>
</reference>
<sequence length="59" mass="6585">MFDESDLNGDRINSILSVLFGSHINVLAIELLANIIASNDNKIIVVVEIMIDYIMMDDC</sequence>
<dbReference type="Proteomes" id="UP000887458">
    <property type="component" value="Unassembled WGS sequence"/>
</dbReference>
<evidence type="ECO:0000313" key="2">
    <source>
        <dbReference type="EMBL" id="KAH9424466.1"/>
    </source>
</evidence>
<keyword evidence="1" id="KW-0472">Membrane</keyword>
<keyword evidence="3" id="KW-1185">Reference proteome</keyword>
<proteinExistence type="predicted"/>
<keyword evidence="1" id="KW-1133">Transmembrane helix</keyword>